<evidence type="ECO:0000313" key="2">
    <source>
        <dbReference type="EMBL" id="MDV2475268.1"/>
    </source>
</evidence>
<keyword evidence="1" id="KW-1133">Transmembrane helix</keyword>
<proteinExistence type="predicted"/>
<comment type="caution">
    <text evidence="2">The sequence shown here is derived from an EMBL/GenBank/DDBJ whole genome shotgun (WGS) entry which is preliminary data.</text>
</comment>
<reference evidence="2 3" key="1">
    <citation type="submission" date="2019-10" db="EMBL/GenBank/DDBJ databases">
        <title>Draft Genome Assembly of Rhodococcus zopfii DSM44189.</title>
        <authorList>
            <person name="Sutton J.M."/>
            <person name="Akob D.M."/>
            <person name="Bushman T.J."/>
        </authorList>
    </citation>
    <scope>NUCLEOTIDE SEQUENCE [LARGE SCALE GENOMIC DNA]</scope>
    <source>
        <strain evidence="2 3">DSM 44189</strain>
    </source>
</reference>
<gene>
    <name evidence="2" type="ORF">F8M49_07225</name>
</gene>
<dbReference type="Proteomes" id="UP001275440">
    <property type="component" value="Unassembled WGS sequence"/>
</dbReference>
<organism evidence="2 3">
    <name type="scientific">Rhodococcus zopfii</name>
    <dbReference type="NCBI Taxonomy" id="43772"/>
    <lineage>
        <taxon>Bacteria</taxon>
        <taxon>Bacillati</taxon>
        <taxon>Actinomycetota</taxon>
        <taxon>Actinomycetes</taxon>
        <taxon>Mycobacteriales</taxon>
        <taxon>Nocardiaceae</taxon>
        <taxon>Rhodococcus</taxon>
    </lineage>
</organism>
<protein>
    <submittedName>
        <fullName evidence="2">Uncharacterized protein</fullName>
    </submittedName>
</protein>
<keyword evidence="1" id="KW-0812">Transmembrane</keyword>
<keyword evidence="3" id="KW-1185">Reference proteome</keyword>
<name>A0ABU3WPE1_9NOCA</name>
<feature type="transmembrane region" description="Helical" evidence="1">
    <location>
        <begin position="33"/>
        <end position="66"/>
    </location>
</feature>
<evidence type="ECO:0000256" key="1">
    <source>
        <dbReference type="SAM" id="Phobius"/>
    </source>
</evidence>
<dbReference type="EMBL" id="WBMO01000001">
    <property type="protein sequence ID" value="MDV2475268.1"/>
    <property type="molecule type" value="Genomic_DNA"/>
</dbReference>
<evidence type="ECO:0000313" key="3">
    <source>
        <dbReference type="Proteomes" id="UP001275440"/>
    </source>
</evidence>
<sequence length="74" mass="7855">MATLGTPARPARHVAGIDLAGTEWPLYKLEAVIVGALMLLALFVITGSAQTAVLSAAAAATVTWWVRLAYYRRA</sequence>
<accession>A0ABU3WPE1</accession>
<keyword evidence="1" id="KW-0472">Membrane</keyword>